<evidence type="ECO:0008006" key="3">
    <source>
        <dbReference type="Google" id="ProtNLM"/>
    </source>
</evidence>
<dbReference type="Pfam" id="PF08856">
    <property type="entry name" value="DUF1826"/>
    <property type="match status" value="1"/>
</dbReference>
<protein>
    <recommendedName>
        <fullName evidence="3">DUF1826 domain-containing protein</fullName>
    </recommendedName>
</protein>
<sequence>MPLDHVEHASPLAAMAVLAPVLRDGTNIAAWRRRLPIPLFAGLGPLLARGPFVAIGEDAPDAALQALSRQVPLTGLLHADISLLAASFTALTGQDRLRIRLEALRGRGCHRWHADAVGLRLLCTYAGPGTEWLDLPGGAALARRLDPAHLMMQPDSLATGDVAVLKGEAWPGNAGNGCIHRSPPNPDDAPLRLVLCLDEAGRFPAP</sequence>
<accession>A0A1I3Z0M9</accession>
<reference evidence="1 2" key="1">
    <citation type="submission" date="2016-10" db="EMBL/GenBank/DDBJ databases">
        <authorList>
            <person name="de Groot N.N."/>
        </authorList>
    </citation>
    <scope>NUCLEOTIDE SEQUENCE [LARGE SCALE GENOMIC DNA]</scope>
    <source>
        <strain evidence="1 2">DSM 19981</strain>
    </source>
</reference>
<dbReference type="EMBL" id="FOSQ01000002">
    <property type="protein sequence ID" value="SFK37664.1"/>
    <property type="molecule type" value="Genomic_DNA"/>
</dbReference>
<organism evidence="1 2">
    <name type="scientific">Falsiroseomonas stagni DSM 19981</name>
    <dbReference type="NCBI Taxonomy" id="1123062"/>
    <lineage>
        <taxon>Bacteria</taxon>
        <taxon>Pseudomonadati</taxon>
        <taxon>Pseudomonadota</taxon>
        <taxon>Alphaproteobacteria</taxon>
        <taxon>Acetobacterales</taxon>
        <taxon>Roseomonadaceae</taxon>
        <taxon>Falsiroseomonas</taxon>
    </lineage>
</organism>
<dbReference type="STRING" id="1123062.SAMN02745775_10239"/>
<evidence type="ECO:0000313" key="2">
    <source>
        <dbReference type="Proteomes" id="UP000199473"/>
    </source>
</evidence>
<dbReference type="AlphaFoldDB" id="A0A1I3Z0M9"/>
<keyword evidence="2" id="KW-1185">Reference proteome</keyword>
<dbReference type="RefSeq" id="WP_175533790.1">
    <property type="nucleotide sequence ID" value="NZ_FOSQ01000002.1"/>
</dbReference>
<gene>
    <name evidence="1" type="ORF">SAMN02745775_10239</name>
</gene>
<name>A0A1I3Z0M9_9PROT</name>
<dbReference type="Proteomes" id="UP000199473">
    <property type="component" value="Unassembled WGS sequence"/>
</dbReference>
<proteinExistence type="predicted"/>
<dbReference type="InterPro" id="IPR014955">
    <property type="entry name" value="DUF1826"/>
</dbReference>
<evidence type="ECO:0000313" key="1">
    <source>
        <dbReference type="EMBL" id="SFK37664.1"/>
    </source>
</evidence>